<name>A0A976QUB0_THEOR</name>
<gene>
    <name evidence="2" type="ORF">MACK_000364</name>
</gene>
<keyword evidence="1" id="KW-0175">Coiled coil</keyword>
<evidence type="ECO:0000256" key="1">
    <source>
        <dbReference type="SAM" id="Coils"/>
    </source>
</evidence>
<accession>A0A976QUB0</accession>
<dbReference type="Proteomes" id="UP000244811">
    <property type="component" value="Chromosome 1"/>
</dbReference>
<evidence type="ECO:0000313" key="2">
    <source>
        <dbReference type="EMBL" id="UKK00294.2"/>
    </source>
</evidence>
<organism evidence="2 3">
    <name type="scientific">Theileria orientalis</name>
    <dbReference type="NCBI Taxonomy" id="68886"/>
    <lineage>
        <taxon>Eukaryota</taxon>
        <taxon>Sar</taxon>
        <taxon>Alveolata</taxon>
        <taxon>Apicomplexa</taxon>
        <taxon>Aconoidasida</taxon>
        <taxon>Piroplasmida</taxon>
        <taxon>Theileriidae</taxon>
        <taxon>Theileria</taxon>
    </lineage>
</organism>
<evidence type="ECO:0000313" key="3">
    <source>
        <dbReference type="Proteomes" id="UP000244811"/>
    </source>
</evidence>
<proteinExistence type="predicted"/>
<dbReference type="AlphaFoldDB" id="A0A976QUB0"/>
<protein>
    <submittedName>
        <fullName evidence="2">Uncharacterized protein</fullName>
    </submittedName>
</protein>
<sequence>MERCYSYWFNHDINLYEENNLKLNGEDVTESNSEEFKECLSSLMNSYFMKDEELASLEFTNNPVITLDRDLLISTRRWIDNNYVETDYILDQMKKVENKENVVVVDNFRYKLLRNDDLFVNKFSEQLLAGLKPNTVFIGTTTDIYNTQHVTNWLSTLFGNVKRVSMSKSPNFKLLTTYGSLDIFTESPETYATKFDKLDDSKTKELWDYFTKKSNLVKLTNANPELNKVILRAIKDALEYFGIRTYHSLIRVSPKVRNIFKPYVRELRKTEDFSKAEDKVDYLLNYIIDVSKNKILSKLIKNLNLNGVIKQQQFPGVHGLLTYIKKENLYPTVIYKFNDELTELIYKFYDYFKENELSEEKLIKENDDEDWKLELMSHLPLSTHKNSNTNLGYPNENLNSNIDYVNRIRRYLLERGICFLSRDDSYEYKNLVRRNVDKLKVVVSHMKVPSASHYIFLDSYFKTKSGSNMMSNATLYTLTQGGNLVTFTMDMEYMLHNFKSLVSPLYINMNKLKLEKNDQSEINESLSKRSFGAYLRDCKKTYKDSSPDIFEMMDLQNKLEEYLTSKNIDTTRLKELKRTMKRSKAAIEVIRHSLLSKCRFRSYLIEKIMKRVPMRGSIVLGIDNKEYKLLDVGDDPFKFLSIKEVTPKTAEIAEVATSEESAVATSEEPAVLKPEVAAKENMMMETINNLKNKLGGGSVLLQDVEEGDKIITEISFIKDITKLEDPEKVENDIDIESIPIEVENIYSYDIEPENDCVNNFSTNDMSINYISLNKERETDRPKLSSVISGEIKERIKRNADEYERSVKEMEEMISRAMEKEEIEENEVTKELKDLKNTCEEYVELDRKLKNVDLEQIMREHRFKRTFFGI</sequence>
<feature type="coiled-coil region" evidence="1">
    <location>
        <begin position="792"/>
        <end position="854"/>
    </location>
</feature>
<dbReference type="EMBL" id="CP056069">
    <property type="protein sequence ID" value="UKK00294.2"/>
    <property type="molecule type" value="Genomic_DNA"/>
</dbReference>
<reference evidence="2" key="1">
    <citation type="submission" date="2022-07" db="EMBL/GenBank/DDBJ databases">
        <title>Evaluation of T. orientalis genome assembly methods using nanopore sequencing and analysis of variation between genomes.</title>
        <authorList>
            <person name="Yam J."/>
            <person name="Micallef M.L."/>
            <person name="Liu M."/>
            <person name="Djordjevic S.P."/>
            <person name="Bogema D.R."/>
            <person name="Jenkins C."/>
        </authorList>
    </citation>
    <scope>NUCLEOTIDE SEQUENCE</scope>
    <source>
        <strain evidence="2">Goon Nure</strain>
    </source>
</reference>